<dbReference type="PANTHER" id="PTHR18968">
    <property type="entry name" value="THIAMINE PYROPHOSPHATE ENZYMES"/>
    <property type="match status" value="1"/>
</dbReference>
<dbReference type="EC" id="2.2.1.6" evidence="7"/>
<dbReference type="Gene3D" id="3.40.50.970">
    <property type="match status" value="2"/>
</dbReference>
<dbReference type="InterPro" id="IPR011766">
    <property type="entry name" value="TPP_enzyme_TPP-bd"/>
</dbReference>
<dbReference type="NCBIfam" id="TIGR02418">
    <property type="entry name" value="acolac_catab"/>
    <property type="match status" value="1"/>
</dbReference>
<dbReference type="Gene3D" id="3.40.50.1220">
    <property type="entry name" value="TPP-binding domain"/>
    <property type="match status" value="1"/>
</dbReference>
<evidence type="ECO:0000313" key="7">
    <source>
        <dbReference type="EMBL" id="CAK8054007.1"/>
    </source>
</evidence>
<feature type="domain" description="Thiamine pyrophosphate enzyme central" evidence="4">
    <location>
        <begin position="196"/>
        <end position="330"/>
    </location>
</feature>
<proteinExistence type="inferred from homology"/>
<dbReference type="RefSeq" id="WP_349641550.1">
    <property type="nucleotide sequence ID" value="NZ_CAWVOH010000001.1"/>
</dbReference>
<dbReference type="PROSITE" id="PS00187">
    <property type="entry name" value="TPP_ENZYMES"/>
    <property type="match status" value="1"/>
</dbReference>
<dbReference type="InterPro" id="IPR045229">
    <property type="entry name" value="TPP_enz"/>
</dbReference>
<protein>
    <submittedName>
        <fullName evidence="7">Acetolactate synthase large subunit or other thiamine pyrophosphate-requiring enzyme (IlvB)</fullName>
        <ecNumber evidence="7">2.2.1.6</ecNumber>
    </submittedName>
</protein>
<dbReference type="NCBIfam" id="NF006378">
    <property type="entry name" value="PRK08617.1"/>
    <property type="match status" value="1"/>
</dbReference>
<dbReference type="CDD" id="cd07035">
    <property type="entry name" value="TPP_PYR_POX_like"/>
    <property type="match status" value="1"/>
</dbReference>
<name>A0ABM9N4B5_9LACO</name>
<keyword evidence="7" id="KW-0808">Transferase</keyword>
<sequence>MAKKGSEIIVDTLNRHGVKFVFGIPGAKVDQLFETLEHPENGQKVPQLIVTRHEQNAAFMAQGIARLTGNAGVVITTSGPGVGNLATGLMTASAEGDAVVAIGGQVPRKDLYRLTHQSIPSKELMKPVTRYSVEIEDPNTISEILNNAFAQAYGPKAGAAFVSLPQDIDEAQVEIPALPQVDRAQMGPAIESDLVDLADQIKAAKLPVLLVGMRASDSKTVEALHSLLKVLPLPVVETFQGAGVVSRELEDQSFFGRIGLFHNQIGDQILQDSDLVITVGYDPIEYEPRFWNPKADLNIIDLDTTKAQFDNNFVPKKQLIGELAASLNRLEAHLSGSSLKEESQAILADYREKLKAADEPSFTPNDDCLSHPLSIVEETQKHVDDDMTVSLDIGSHYIWMARHFRSYKPRHLLISNGMQTLGVGLPWAMAAALVRPEHKSVAVVGDGGFFFSAAELETAVRLNLDITVIVWNDNSKYNMVEFQEELKYNNQSAGVQFGPIDVVKFADSCGAAGFRVESSDQLGEVFDQAFAHKGVSVIDVPVDYSHNTELASQIIGNDLN</sequence>
<evidence type="ECO:0000259" key="6">
    <source>
        <dbReference type="Pfam" id="PF02776"/>
    </source>
</evidence>
<reference evidence="7 8" key="1">
    <citation type="submission" date="2024-01" db="EMBL/GenBank/DDBJ databases">
        <authorList>
            <person name="Botero Cardona J."/>
        </authorList>
    </citation>
    <scope>NUCLEOTIDE SEQUENCE [LARGE SCALE GENOMIC DNA]</scope>
    <source>
        <strain evidence="7 8">LMG 33000</strain>
    </source>
</reference>
<evidence type="ECO:0000256" key="3">
    <source>
        <dbReference type="RuleBase" id="RU362132"/>
    </source>
</evidence>
<dbReference type="InterPro" id="IPR012782">
    <property type="entry name" value="Acetolactate_synth_catblc"/>
</dbReference>
<keyword evidence="2 3" id="KW-0786">Thiamine pyrophosphate</keyword>
<feature type="domain" description="Thiamine pyrophosphate enzyme TPP-binding" evidence="5">
    <location>
        <begin position="392"/>
        <end position="540"/>
    </location>
</feature>
<dbReference type="EMBL" id="CAWVOH010000001">
    <property type="protein sequence ID" value="CAK8054007.1"/>
    <property type="molecule type" value="Genomic_DNA"/>
</dbReference>
<evidence type="ECO:0000259" key="5">
    <source>
        <dbReference type="Pfam" id="PF02775"/>
    </source>
</evidence>
<dbReference type="InterPro" id="IPR000399">
    <property type="entry name" value="TPP-bd_CS"/>
</dbReference>
<organism evidence="7 8">
    <name type="scientific">Eupransor demetentiae</name>
    <dbReference type="NCBI Taxonomy" id="3109584"/>
    <lineage>
        <taxon>Bacteria</taxon>
        <taxon>Bacillati</taxon>
        <taxon>Bacillota</taxon>
        <taxon>Bacilli</taxon>
        <taxon>Lactobacillales</taxon>
        <taxon>Lactobacillaceae</taxon>
        <taxon>Eupransor</taxon>
    </lineage>
</organism>
<dbReference type="Pfam" id="PF00205">
    <property type="entry name" value="TPP_enzyme_M"/>
    <property type="match status" value="1"/>
</dbReference>
<comment type="caution">
    <text evidence="7">The sequence shown here is derived from an EMBL/GenBank/DDBJ whole genome shotgun (WGS) entry which is preliminary data.</text>
</comment>
<dbReference type="GO" id="GO:0003984">
    <property type="term" value="F:acetolactate synthase activity"/>
    <property type="evidence" value="ECO:0007669"/>
    <property type="project" value="UniProtKB-EC"/>
</dbReference>
<evidence type="ECO:0000259" key="4">
    <source>
        <dbReference type="Pfam" id="PF00205"/>
    </source>
</evidence>
<evidence type="ECO:0000256" key="2">
    <source>
        <dbReference type="ARBA" id="ARBA00023052"/>
    </source>
</evidence>
<accession>A0ABM9N4B5</accession>
<dbReference type="SUPFAM" id="SSF52467">
    <property type="entry name" value="DHS-like NAD/FAD-binding domain"/>
    <property type="match status" value="1"/>
</dbReference>
<dbReference type="Pfam" id="PF02775">
    <property type="entry name" value="TPP_enzyme_C"/>
    <property type="match status" value="1"/>
</dbReference>
<dbReference type="InterPro" id="IPR012001">
    <property type="entry name" value="Thiamin_PyroP_enz_TPP-bd_dom"/>
</dbReference>
<dbReference type="Pfam" id="PF02776">
    <property type="entry name" value="TPP_enzyme_N"/>
    <property type="match status" value="1"/>
</dbReference>
<gene>
    <name evidence="7" type="ORF">R54876_GBNLAHCA_00566</name>
</gene>
<comment type="similarity">
    <text evidence="1 3">Belongs to the TPP enzyme family.</text>
</comment>
<keyword evidence="8" id="KW-1185">Reference proteome</keyword>
<dbReference type="InterPro" id="IPR029035">
    <property type="entry name" value="DHS-like_NAD/FAD-binding_dom"/>
</dbReference>
<dbReference type="InterPro" id="IPR012000">
    <property type="entry name" value="Thiamin_PyroP_enz_cen_dom"/>
</dbReference>
<evidence type="ECO:0000256" key="1">
    <source>
        <dbReference type="ARBA" id="ARBA00007812"/>
    </source>
</evidence>
<dbReference type="PANTHER" id="PTHR18968:SF129">
    <property type="entry name" value="ACETOLACTATE SYNTHASE"/>
    <property type="match status" value="1"/>
</dbReference>
<dbReference type="InterPro" id="IPR029061">
    <property type="entry name" value="THDP-binding"/>
</dbReference>
<feature type="domain" description="Thiamine pyrophosphate enzyme N-terminal TPP-binding" evidence="6">
    <location>
        <begin position="4"/>
        <end position="117"/>
    </location>
</feature>
<evidence type="ECO:0000313" key="8">
    <source>
        <dbReference type="Proteomes" id="UP001314241"/>
    </source>
</evidence>
<dbReference type="Proteomes" id="UP001314241">
    <property type="component" value="Unassembled WGS sequence"/>
</dbReference>
<dbReference type="SUPFAM" id="SSF52518">
    <property type="entry name" value="Thiamin diphosphate-binding fold (THDP-binding)"/>
    <property type="match status" value="2"/>
</dbReference>